<keyword evidence="2" id="KW-1185">Reference proteome</keyword>
<gene>
    <name evidence="1" type="ORF">NM208_g12688</name>
</gene>
<proteinExistence type="predicted"/>
<sequence length="109" mass="12451">MREKYADRPVAQALYNAWQFAFAIMVFIIFVVCWLVQGETINVPDWTNDLRDYDEDDWQKYSTILICCVLAAFAVCVATGVALIRDYDHLSWPGHVSSGGQQPGWWGLC</sequence>
<organism evidence="1 2">
    <name type="scientific">Fusarium decemcellulare</name>
    <dbReference type="NCBI Taxonomy" id="57161"/>
    <lineage>
        <taxon>Eukaryota</taxon>
        <taxon>Fungi</taxon>
        <taxon>Dikarya</taxon>
        <taxon>Ascomycota</taxon>
        <taxon>Pezizomycotina</taxon>
        <taxon>Sordariomycetes</taxon>
        <taxon>Hypocreomycetidae</taxon>
        <taxon>Hypocreales</taxon>
        <taxon>Nectriaceae</taxon>
        <taxon>Fusarium</taxon>
        <taxon>Fusarium decemcellulare species complex</taxon>
    </lineage>
</organism>
<dbReference type="Proteomes" id="UP001148629">
    <property type="component" value="Unassembled WGS sequence"/>
</dbReference>
<evidence type="ECO:0000313" key="1">
    <source>
        <dbReference type="EMBL" id="KAJ3522852.1"/>
    </source>
</evidence>
<protein>
    <submittedName>
        <fullName evidence="1">Uncharacterized protein</fullName>
    </submittedName>
</protein>
<dbReference type="EMBL" id="JANRMS010002367">
    <property type="protein sequence ID" value="KAJ3522852.1"/>
    <property type="molecule type" value="Genomic_DNA"/>
</dbReference>
<name>A0ACC1RN29_9HYPO</name>
<comment type="caution">
    <text evidence="1">The sequence shown here is derived from an EMBL/GenBank/DDBJ whole genome shotgun (WGS) entry which is preliminary data.</text>
</comment>
<reference evidence="1" key="1">
    <citation type="submission" date="2022-08" db="EMBL/GenBank/DDBJ databases">
        <title>Genome Sequence of Fusarium decemcellulare.</title>
        <authorList>
            <person name="Buettner E."/>
        </authorList>
    </citation>
    <scope>NUCLEOTIDE SEQUENCE</scope>
    <source>
        <strain evidence="1">Babe19</strain>
    </source>
</reference>
<accession>A0ACC1RN29</accession>
<evidence type="ECO:0000313" key="2">
    <source>
        <dbReference type="Proteomes" id="UP001148629"/>
    </source>
</evidence>